<accession>A0A4Q7W1U0</accession>
<dbReference type="SUPFAM" id="SSF56925">
    <property type="entry name" value="OMPA-like"/>
    <property type="match status" value="1"/>
</dbReference>
<reference evidence="3 4" key="1">
    <citation type="submission" date="2019-02" db="EMBL/GenBank/DDBJ databases">
        <title>Genomic Encyclopedia of Type Strains, Phase IV (KMG-IV): sequencing the most valuable type-strain genomes for metagenomic binning, comparative biology and taxonomic classification.</title>
        <authorList>
            <person name="Goeker M."/>
        </authorList>
    </citation>
    <scope>NUCLEOTIDE SEQUENCE [LARGE SCALE GENOMIC DNA]</scope>
    <source>
        <strain evidence="3 4">DSM 19570</strain>
    </source>
</reference>
<evidence type="ECO:0000313" key="4">
    <source>
        <dbReference type="Proteomes" id="UP000293671"/>
    </source>
</evidence>
<protein>
    <submittedName>
        <fullName evidence="3">Outer membrane protein with beta-barrel domain</fullName>
    </submittedName>
</protein>
<feature type="signal peptide" evidence="2">
    <location>
        <begin position="1"/>
        <end position="24"/>
    </location>
</feature>
<dbReference type="AlphaFoldDB" id="A0A4Q7W1U0"/>
<evidence type="ECO:0000313" key="3">
    <source>
        <dbReference type="EMBL" id="RZU02509.1"/>
    </source>
</evidence>
<dbReference type="GO" id="GO:0009279">
    <property type="term" value="C:cell outer membrane"/>
    <property type="evidence" value="ECO:0007669"/>
    <property type="project" value="UniProtKB-SubCell"/>
</dbReference>
<proteinExistence type="predicted"/>
<organism evidence="3 4">
    <name type="scientific">Rivibacter subsaxonicus</name>
    <dbReference type="NCBI Taxonomy" id="457575"/>
    <lineage>
        <taxon>Bacteria</taxon>
        <taxon>Pseudomonadati</taxon>
        <taxon>Pseudomonadota</taxon>
        <taxon>Betaproteobacteria</taxon>
        <taxon>Burkholderiales</taxon>
        <taxon>Rivibacter</taxon>
    </lineage>
</organism>
<dbReference type="EMBL" id="SHKP01000004">
    <property type="protein sequence ID" value="RZU02509.1"/>
    <property type="molecule type" value="Genomic_DNA"/>
</dbReference>
<name>A0A4Q7W1U0_9BURK</name>
<gene>
    <name evidence="3" type="ORF">EV670_0535</name>
</gene>
<dbReference type="InterPro" id="IPR011250">
    <property type="entry name" value="OMP/PagP_B-barrel"/>
</dbReference>
<keyword evidence="2" id="KW-0732">Signal</keyword>
<comment type="caution">
    <text evidence="3">The sequence shown here is derived from an EMBL/GenBank/DDBJ whole genome shotgun (WGS) entry which is preliminary data.</text>
</comment>
<evidence type="ECO:0000256" key="1">
    <source>
        <dbReference type="ARBA" id="ARBA00004442"/>
    </source>
</evidence>
<evidence type="ECO:0000256" key="2">
    <source>
        <dbReference type="SAM" id="SignalP"/>
    </source>
</evidence>
<feature type="chain" id="PRO_5020648408" evidence="2">
    <location>
        <begin position="25"/>
        <end position="271"/>
    </location>
</feature>
<comment type="subcellular location">
    <subcellularLocation>
        <location evidence="1">Cell outer membrane</location>
    </subcellularLocation>
</comment>
<dbReference type="Gene3D" id="2.40.160.20">
    <property type="match status" value="1"/>
</dbReference>
<sequence length="271" mass="30562">MRHSLFKVHAVAAALLLSGTCAWAERPTDRYWAQLQGYWPSIESTARADVLATGQPGTEFSFESDLGLSDRKALPAVLLGMRFFDNWRLEFEYYSLERSATKTLGRQIVWDDTVFDIAAQLHSEFDSSIYRLTAGYSFLKSQDAELGVSLGLHITDFMVSLEGTSNVGIAFDREAKDALAPLPTLGLYGSYAFSPAFGVRARADYLSLKYQDYDGKLLNFEATLDWRFSQHFGAGLGYRYVDYRLDVTKSDWNGQLKYKFNGPFVFLEAAF</sequence>
<dbReference type="Proteomes" id="UP000293671">
    <property type="component" value="Unassembled WGS sequence"/>
</dbReference>
<keyword evidence="4" id="KW-1185">Reference proteome</keyword>